<dbReference type="SUPFAM" id="SSF52833">
    <property type="entry name" value="Thioredoxin-like"/>
    <property type="match status" value="1"/>
</dbReference>
<dbReference type="OrthoDB" id="78947at2759"/>
<comment type="similarity">
    <text evidence="1">Belongs to the thioredoxin family.</text>
</comment>
<gene>
    <name evidence="4" type="ORF">OXX778_LOCUS12025</name>
</gene>
<dbReference type="PANTHER" id="PTHR12452">
    <property type="entry name" value="42-9-9 PROTEIN-RELATED"/>
    <property type="match status" value="1"/>
</dbReference>
<dbReference type="GO" id="GO:0047134">
    <property type="term" value="F:protein-disulfide reductase [NAD(P)H] activity"/>
    <property type="evidence" value="ECO:0007669"/>
    <property type="project" value="InterPro"/>
</dbReference>
<keyword evidence="5" id="KW-1185">Reference proteome</keyword>
<dbReference type="InterPro" id="IPR036249">
    <property type="entry name" value="Thioredoxin-like_sf"/>
</dbReference>
<dbReference type="GO" id="GO:0005829">
    <property type="term" value="C:cytosol"/>
    <property type="evidence" value="ECO:0007669"/>
    <property type="project" value="TreeGrafter"/>
</dbReference>
<evidence type="ECO:0000313" key="5">
    <source>
        <dbReference type="Proteomes" id="UP000663879"/>
    </source>
</evidence>
<dbReference type="PANTHER" id="PTHR12452:SF0">
    <property type="entry name" value="THIOREDOXIN DOMAIN-CONTAINING PROTEIN 17"/>
    <property type="match status" value="1"/>
</dbReference>
<evidence type="ECO:0000313" key="4">
    <source>
        <dbReference type="EMBL" id="CAF0913449.1"/>
    </source>
</evidence>
<evidence type="ECO:0000256" key="2">
    <source>
        <dbReference type="ARBA" id="ARBA00016949"/>
    </source>
</evidence>
<evidence type="ECO:0000259" key="3">
    <source>
        <dbReference type="Pfam" id="PF06110"/>
    </source>
</evidence>
<evidence type="ECO:0000256" key="1">
    <source>
        <dbReference type="ARBA" id="ARBA00008987"/>
    </source>
</evidence>
<dbReference type="EMBL" id="CAJNOC010002115">
    <property type="protein sequence ID" value="CAF0913449.1"/>
    <property type="molecule type" value="Genomic_DNA"/>
</dbReference>
<dbReference type="AlphaFoldDB" id="A0A814AL24"/>
<sequence length="125" mass="14483">MAKQSVFRGLQQLRSYLTSLEGSNKSIFILFTGDKNEQDGSSWCPDCNVADPVIHKSLNLLSEDSEFITCYVGDRPTWKNPQNEFRMDKDIQLKCIPTLMQWKKNKVLREEQCADESLVEMLFEN</sequence>
<protein>
    <recommendedName>
        <fullName evidence="2">Thioredoxin domain-containing protein 17</fullName>
    </recommendedName>
</protein>
<dbReference type="Gene3D" id="3.40.30.10">
    <property type="entry name" value="Glutaredoxin"/>
    <property type="match status" value="1"/>
</dbReference>
<name>A0A814AL24_9BILA</name>
<dbReference type="InterPro" id="IPR010357">
    <property type="entry name" value="TXNDC17_dom"/>
</dbReference>
<dbReference type="InterPro" id="IPR045108">
    <property type="entry name" value="TXNDC17-like"/>
</dbReference>
<comment type="caution">
    <text evidence="4">The sequence shown here is derived from an EMBL/GenBank/DDBJ whole genome shotgun (WGS) entry which is preliminary data.</text>
</comment>
<proteinExistence type="inferred from homology"/>
<dbReference type="Proteomes" id="UP000663879">
    <property type="component" value="Unassembled WGS sequence"/>
</dbReference>
<dbReference type="Pfam" id="PF06110">
    <property type="entry name" value="TXD17-like_Trx"/>
    <property type="match status" value="1"/>
</dbReference>
<reference evidence="4" key="1">
    <citation type="submission" date="2021-02" db="EMBL/GenBank/DDBJ databases">
        <authorList>
            <person name="Nowell W R."/>
        </authorList>
    </citation>
    <scope>NUCLEOTIDE SEQUENCE</scope>
    <source>
        <strain evidence="4">Ploen Becks lab</strain>
    </source>
</reference>
<accession>A0A814AL24</accession>
<feature type="domain" description="Thioredoxin" evidence="3">
    <location>
        <begin position="8"/>
        <end position="124"/>
    </location>
</feature>
<organism evidence="4 5">
    <name type="scientific">Brachionus calyciflorus</name>
    <dbReference type="NCBI Taxonomy" id="104777"/>
    <lineage>
        <taxon>Eukaryota</taxon>
        <taxon>Metazoa</taxon>
        <taxon>Spiralia</taxon>
        <taxon>Gnathifera</taxon>
        <taxon>Rotifera</taxon>
        <taxon>Eurotatoria</taxon>
        <taxon>Monogononta</taxon>
        <taxon>Pseudotrocha</taxon>
        <taxon>Ploima</taxon>
        <taxon>Brachionidae</taxon>
        <taxon>Brachionus</taxon>
    </lineage>
</organism>